<dbReference type="AlphaFoldDB" id="A0A9D3YC71"/>
<dbReference type="EMBL" id="JAIWYP010000016">
    <property type="protein sequence ID" value="KAH3697813.1"/>
    <property type="molecule type" value="Genomic_DNA"/>
</dbReference>
<organism evidence="1 2">
    <name type="scientific">Dreissena polymorpha</name>
    <name type="common">Zebra mussel</name>
    <name type="synonym">Mytilus polymorpha</name>
    <dbReference type="NCBI Taxonomy" id="45954"/>
    <lineage>
        <taxon>Eukaryota</taxon>
        <taxon>Metazoa</taxon>
        <taxon>Spiralia</taxon>
        <taxon>Lophotrochozoa</taxon>
        <taxon>Mollusca</taxon>
        <taxon>Bivalvia</taxon>
        <taxon>Autobranchia</taxon>
        <taxon>Heteroconchia</taxon>
        <taxon>Euheterodonta</taxon>
        <taxon>Imparidentia</taxon>
        <taxon>Neoheterodontei</taxon>
        <taxon>Myida</taxon>
        <taxon>Dreissenoidea</taxon>
        <taxon>Dreissenidae</taxon>
        <taxon>Dreissena</taxon>
    </lineage>
</organism>
<keyword evidence="2" id="KW-1185">Reference proteome</keyword>
<proteinExistence type="predicted"/>
<comment type="caution">
    <text evidence="1">The sequence shown here is derived from an EMBL/GenBank/DDBJ whole genome shotgun (WGS) entry which is preliminary data.</text>
</comment>
<reference evidence="1" key="2">
    <citation type="submission" date="2020-11" db="EMBL/GenBank/DDBJ databases">
        <authorList>
            <person name="McCartney M.A."/>
            <person name="Auch B."/>
            <person name="Kono T."/>
            <person name="Mallez S."/>
            <person name="Becker A."/>
            <person name="Gohl D.M."/>
            <person name="Silverstein K.A.T."/>
            <person name="Koren S."/>
            <person name="Bechman K.B."/>
            <person name="Herman A."/>
            <person name="Abrahante J.E."/>
            <person name="Garbe J."/>
        </authorList>
    </citation>
    <scope>NUCLEOTIDE SEQUENCE</scope>
    <source>
        <strain evidence="1">Duluth1</strain>
        <tissue evidence="1">Whole animal</tissue>
    </source>
</reference>
<accession>A0A9D3YC71</accession>
<protein>
    <submittedName>
        <fullName evidence="1">Uncharacterized protein</fullName>
    </submittedName>
</protein>
<gene>
    <name evidence="1" type="ORF">DPMN_085323</name>
</gene>
<name>A0A9D3YC71_DREPO</name>
<sequence>MSSPGLLLRKSNLKTSPVTPYSPQLTHSLVTSHIPLARHCSTLSVLRGCPQITWVVVSLTFSEMTNPPSFLTTDITTSCSLMI</sequence>
<evidence type="ECO:0000313" key="2">
    <source>
        <dbReference type="Proteomes" id="UP000828390"/>
    </source>
</evidence>
<reference evidence="1" key="1">
    <citation type="journal article" date="2019" name="bioRxiv">
        <title>The Genome of the Zebra Mussel, Dreissena polymorpha: A Resource for Invasive Species Research.</title>
        <authorList>
            <person name="McCartney M.A."/>
            <person name="Auch B."/>
            <person name="Kono T."/>
            <person name="Mallez S."/>
            <person name="Zhang Y."/>
            <person name="Obille A."/>
            <person name="Becker A."/>
            <person name="Abrahante J.E."/>
            <person name="Garbe J."/>
            <person name="Badalamenti J.P."/>
            <person name="Herman A."/>
            <person name="Mangelson H."/>
            <person name="Liachko I."/>
            <person name="Sullivan S."/>
            <person name="Sone E.D."/>
            <person name="Koren S."/>
            <person name="Silverstein K.A.T."/>
            <person name="Beckman K.B."/>
            <person name="Gohl D.M."/>
        </authorList>
    </citation>
    <scope>NUCLEOTIDE SEQUENCE</scope>
    <source>
        <strain evidence="1">Duluth1</strain>
        <tissue evidence="1">Whole animal</tissue>
    </source>
</reference>
<evidence type="ECO:0000313" key="1">
    <source>
        <dbReference type="EMBL" id="KAH3697813.1"/>
    </source>
</evidence>
<dbReference type="Proteomes" id="UP000828390">
    <property type="component" value="Unassembled WGS sequence"/>
</dbReference>